<evidence type="ECO:0000256" key="1">
    <source>
        <dbReference type="SAM" id="Phobius"/>
    </source>
</evidence>
<reference evidence="3" key="1">
    <citation type="submission" date="2021-06" db="EMBL/GenBank/DDBJ databases">
        <authorList>
            <person name="Kallberg Y."/>
            <person name="Tangrot J."/>
            <person name="Rosling A."/>
        </authorList>
    </citation>
    <scope>NUCLEOTIDE SEQUENCE</scope>
    <source>
        <strain evidence="3">CL551</strain>
    </source>
</reference>
<feature type="transmembrane region" description="Helical" evidence="1">
    <location>
        <begin position="272"/>
        <end position="293"/>
    </location>
</feature>
<keyword evidence="2" id="KW-0732">Signal</keyword>
<dbReference type="OrthoDB" id="2327125at2759"/>
<dbReference type="Proteomes" id="UP000789342">
    <property type="component" value="Unassembled WGS sequence"/>
</dbReference>
<accession>A0A9N8VLX3</accession>
<keyword evidence="1" id="KW-1133">Transmembrane helix</keyword>
<keyword evidence="1" id="KW-0812">Transmembrane</keyword>
<feature type="transmembrane region" description="Helical" evidence="1">
    <location>
        <begin position="241"/>
        <end position="260"/>
    </location>
</feature>
<dbReference type="AlphaFoldDB" id="A0A9N8VLX3"/>
<gene>
    <name evidence="3" type="ORF">AMORRO_LOCUS1120</name>
</gene>
<feature type="transmembrane region" description="Helical" evidence="1">
    <location>
        <begin position="131"/>
        <end position="150"/>
    </location>
</feature>
<keyword evidence="1" id="KW-0472">Membrane</keyword>
<protein>
    <submittedName>
        <fullName evidence="3">6921_t:CDS:1</fullName>
    </submittedName>
</protein>
<evidence type="ECO:0000256" key="2">
    <source>
        <dbReference type="SAM" id="SignalP"/>
    </source>
</evidence>
<feature type="transmembrane region" description="Helical" evidence="1">
    <location>
        <begin position="162"/>
        <end position="183"/>
    </location>
</feature>
<name>A0A9N8VLX3_9GLOM</name>
<keyword evidence="4" id="KW-1185">Reference proteome</keyword>
<feature type="transmembrane region" description="Helical" evidence="1">
    <location>
        <begin position="105"/>
        <end position="125"/>
    </location>
</feature>
<comment type="caution">
    <text evidence="3">The sequence shown here is derived from an EMBL/GenBank/DDBJ whole genome shotgun (WGS) entry which is preliminary data.</text>
</comment>
<feature type="transmembrane region" description="Helical" evidence="1">
    <location>
        <begin position="313"/>
        <end position="336"/>
    </location>
</feature>
<proteinExistence type="predicted"/>
<feature type="transmembrane region" description="Helical" evidence="1">
    <location>
        <begin position="57"/>
        <end position="77"/>
    </location>
</feature>
<dbReference type="EMBL" id="CAJVPV010000407">
    <property type="protein sequence ID" value="CAG8455384.1"/>
    <property type="molecule type" value="Genomic_DNA"/>
</dbReference>
<sequence length="342" mass="38545">MTRAGPCLIITFTLLAFLVVLASFITVNFNQKPEQDISLRTGYPLWHPPIEGYDQQIIDAVSIFTTLVTSLSGYYIMKWLSEPAGKKYTTIFVLDDYKTVTTEEFNYFLGIYALLTALPTFFIIWFDVGKLWSAIGIFHNVSEVIIMLAMHQGGRIISSASIGWLILYAIFASTLSLALSWPLDAVWFKMQGLCSDFAICIQFTRTYFATKAQMRTDAAERDPIHSEEMSTEERNSRHDPIVYFPHQLLLLILASLVHIVGNSITTFYVSQFTYSLFIASQSVVFTTYAYYVYLDTRAKSVSPQRVIHLPDTAGWKVATVTISSITLSLLVTRIAFAIASSN</sequence>
<feature type="signal peptide" evidence="2">
    <location>
        <begin position="1"/>
        <end position="22"/>
    </location>
</feature>
<organism evidence="3 4">
    <name type="scientific">Acaulospora morrowiae</name>
    <dbReference type="NCBI Taxonomy" id="94023"/>
    <lineage>
        <taxon>Eukaryota</taxon>
        <taxon>Fungi</taxon>
        <taxon>Fungi incertae sedis</taxon>
        <taxon>Mucoromycota</taxon>
        <taxon>Glomeromycotina</taxon>
        <taxon>Glomeromycetes</taxon>
        <taxon>Diversisporales</taxon>
        <taxon>Acaulosporaceae</taxon>
        <taxon>Acaulospora</taxon>
    </lineage>
</organism>
<evidence type="ECO:0000313" key="3">
    <source>
        <dbReference type="EMBL" id="CAG8455384.1"/>
    </source>
</evidence>
<evidence type="ECO:0000313" key="4">
    <source>
        <dbReference type="Proteomes" id="UP000789342"/>
    </source>
</evidence>
<feature type="chain" id="PRO_5040426301" evidence="2">
    <location>
        <begin position="23"/>
        <end position="342"/>
    </location>
</feature>